<dbReference type="InterPro" id="IPR016032">
    <property type="entry name" value="Sig_transdc_resp-reg_C-effctor"/>
</dbReference>
<dbReference type="SUPFAM" id="SSF48452">
    <property type="entry name" value="TPR-like"/>
    <property type="match status" value="2"/>
</dbReference>
<dbReference type="RefSeq" id="WP_252442584.1">
    <property type="nucleotide sequence ID" value="NZ_JAGSOV010000055.1"/>
</dbReference>
<dbReference type="PROSITE" id="PS51755">
    <property type="entry name" value="OMPR_PHOB"/>
    <property type="match status" value="1"/>
</dbReference>
<name>A0ABT1A694_9PSEU</name>
<reference evidence="7" key="1">
    <citation type="submission" date="2021-04" db="EMBL/GenBank/DDBJ databases">
        <title>Pseudonocardia sp. nov., isolated from sandy soil of mangrove forest.</title>
        <authorList>
            <person name="Zan Z."/>
            <person name="Huang R."/>
            <person name="Liu W."/>
        </authorList>
    </citation>
    <scope>NUCLEOTIDE SEQUENCE</scope>
    <source>
        <strain evidence="7">S2-4</strain>
    </source>
</reference>
<protein>
    <submittedName>
        <fullName evidence="7">AAA family ATPase</fullName>
    </submittedName>
</protein>
<accession>A0ABT1A694</accession>
<dbReference type="PANTHER" id="PTHR35807:SF1">
    <property type="entry name" value="TRANSCRIPTIONAL REGULATOR REDD"/>
    <property type="match status" value="1"/>
</dbReference>
<sequence length="918" mass="97626">MLTVELLGPLRVSVDGRPVELPRGRVRATLAVLAMSAGRATVPADRLAAAVWGAQLRGDPRTNVRTAVKRLRRALGPVGGQLVAARPGGYLLATEPDHVDALRFGRLLDEAAAATATPATERSRLDTALSLWRGTPFDGIRSDWLEWPAALELEERYLAAIERRVDLDLARGTCPQPAELAALAARHPMRESLWLRLLRVLESAGRPAEALERYEVLRRRLADELGADPGPELRRIHEALLSGGGPPPIGTVPRQLPAAVAAFAGRAAELAELDALIRPPGGSTAASPQVVVIAGMAGVGKTALAVHWAHRLAARFPDGQLHVDLRGYAPAGEAVSSAAAVRELLAALGVAPDLVPDSAAAQLGLYRSLLADRRMIVLLDNARDADHAAPLVPGAPGCLVLVTSRDHLAGLVVTHGAHPLTLDPLPADEAGRLLALRVGPARVAEDPDAVDEIVRRCSGLPLALAIVGARAAIDPAQPLGALAGELRPTLDALNRTLDVRAIFSWSYDRLGAAAARLFRLVAGLHPGPDVSVAAAAALAGLPVPRALPLLAELTRVTLLTRDASGRYSCHDLLRAYAVELCAAHDADGDGNAARHRIVEYHVDTARAAAAHLTGTGPPDPQAAAEATAWFAAERSTLLAVQRLAADLHLDRRVRDLAQAWFVALHRQGRWHDRAESQLAALAAVQRSGERTSEVRVRHDLAAALADLGRFDDAHRHLDAALERSPGEPAGHAWTHYYRSLVHGLQGDNAAAFQAARCAGELFEQLGDHVGHAIALTDLGRYHGLAGRHSEGLAVCEQALARHQALGNRPFEAHTWSCLADIHLHVGDTARAASSYRHALDLFRAIADRYAEASCRAHLGACHHLAGDQVAARAEWTQARTLLAELHPSTADQVHTQLASICRDSADAFRRRTAGVGTL</sequence>
<dbReference type="CDD" id="cd00383">
    <property type="entry name" value="trans_reg_C"/>
    <property type="match status" value="1"/>
</dbReference>
<dbReference type="SMART" id="SM01043">
    <property type="entry name" value="BTAD"/>
    <property type="match status" value="1"/>
</dbReference>
<dbReference type="PANTHER" id="PTHR35807">
    <property type="entry name" value="TRANSCRIPTIONAL REGULATOR REDD-RELATED"/>
    <property type="match status" value="1"/>
</dbReference>
<dbReference type="SMART" id="SM00862">
    <property type="entry name" value="Trans_reg_C"/>
    <property type="match status" value="1"/>
</dbReference>
<dbReference type="SUPFAM" id="SSF46894">
    <property type="entry name" value="C-terminal effector domain of the bipartite response regulators"/>
    <property type="match status" value="1"/>
</dbReference>
<dbReference type="SUPFAM" id="SSF52540">
    <property type="entry name" value="P-loop containing nucleoside triphosphate hydrolases"/>
    <property type="match status" value="1"/>
</dbReference>
<dbReference type="Proteomes" id="UP001165283">
    <property type="component" value="Unassembled WGS sequence"/>
</dbReference>
<dbReference type="InterPro" id="IPR005158">
    <property type="entry name" value="BTAD"/>
</dbReference>
<dbReference type="InterPro" id="IPR027417">
    <property type="entry name" value="P-loop_NTPase"/>
</dbReference>
<feature type="DNA-binding region" description="OmpR/PhoB-type" evidence="5">
    <location>
        <begin position="1"/>
        <end position="94"/>
    </location>
</feature>
<gene>
    <name evidence="7" type="ORF">KDL28_26075</name>
</gene>
<dbReference type="InterPro" id="IPR051677">
    <property type="entry name" value="AfsR-DnrI-RedD_regulator"/>
</dbReference>
<dbReference type="Gene3D" id="1.10.10.10">
    <property type="entry name" value="Winged helix-like DNA-binding domain superfamily/Winged helix DNA-binding domain"/>
    <property type="match status" value="1"/>
</dbReference>
<proteinExistence type="inferred from homology"/>
<dbReference type="CDD" id="cd15831">
    <property type="entry name" value="BTAD"/>
    <property type="match status" value="1"/>
</dbReference>
<dbReference type="Pfam" id="PF03704">
    <property type="entry name" value="BTAD"/>
    <property type="match status" value="1"/>
</dbReference>
<dbReference type="Gene3D" id="1.25.40.10">
    <property type="entry name" value="Tetratricopeptide repeat domain"/>
    <property type="match status" value="2"/>
</dbReference>
<feature type="domain" description="OmpR/PhoB-type" evidence="6">
    <location>
        <begin position="1"/>
        <end position="94"/>
    </location>
</feature>
<comment type="similarity">
    <text evidence="1">Belongs to the AfsR/DnrI/RedD regulatory family.</text>
</comment>
<evidence type="ECO:0000256" key="5">
    <source>
        <dbReference type="PROSITE-ProRule" id="PRU01091"/>
    </source>
</evidence>
<evidence type="ECO:0000256" key="3">
    <source>
        <dbReference type="ARBA" id="ARBA00023125"/>
    </source>
</evidence>
<dbReference type="SMART" id="SM00028">
    <property type="entry name" value="TPR"/>
    <property type="match status" value="5"/>
</dbReference>
<dbReference type="PRINTS" id="PR00364">
    <property type="entry name" value="DISEASERSIST"/>
</dbReference>
<organism evidence="7 8">
    <name type="scientific">Pseudonocardia humida</name>
    <dbReference type="NCBI Taxonomy" id="2800819"/>
    <lineage>
        <taxon>Bacteria</taxon>
        <taxon>Bacillati</taxon>
        <taxon>Actinomycetota</taxon>
        <taxon>Actinomycetes</taxon>
        <taxon>Pseudonocardiales</taxon>
        <taxon>Pseudonocardiaceae</taxon>
        <taxon>Pseudonocardia</taxon>
    </lineage>
</organism>
<dbReference type="Pfam" id="PF13191">
    <property type="entry name" value="AAA_16"/>
    <property type="match status" value="1"/>
</dbReference>
<dbReference type="EMBL" id="JAGSOV010000055">
    <property type="protein sequence ID" value="MCO1658537.1"/>
    <property type="molecule type" value="Genomic_DNA"/>
</dbReference>
<evidence type="ECO:0000256" key="1">
    <source>
        <dbReference type="ARBA" id="ARBA00005820"/>
    </source>
</evidence>
<keyword evidence="8" id="KW-1185">Reference proteome</keyword>
<dbReference type="InterPro" id="IPR019734">
    <property type="entry name" value="TPR_rpt"/>
</dbReference>
<dbReference type="InterPro" id="IPR011990">
    <property type="entry name" value="TPR-like_helical_dom_sf"/>
</dbReference>
<evidence type="ECO:0000313" key="8">
    <source>
        <dbReference type="Proteomes" id="UP001165283"/>
    </source>
</evidence>
<evidence type="ECO:0000313" key="7">
    <source>
        <dbReference type="EMBL" id="MCO1658537.1"/>
    </source>
</evidence>
<dbReference type="InterPro" id="IPR036388">
    <property type="entry name" value="WH-like_DNA-bd_sf"/>
</dbReference>
<comment type="caution">
    <text evidence="7">The sequence shown here is derived from an EMBL/GenBank/DDBJ whole genome shotgun (WGS) entry which is preliminary data.</text>
</comment>
<evidence type="ECO:0000256" key="4">
    <source>
        <dbReference type="ARBA" id="ARBA00023163"/>
    </source>
</evidence>
<keyword evidence="3 5" id="KW-0238">DNA-binding</keyword>
<dbReference type="InterPro" id="IPR001867">
    <property type="entry name" value="OmpR/PhoB-type_DNA-bd"/>
</dbReference>
<keyword evidence="4" id="KW-0804">Transcription</keyword>
<evidence type="ECO:0000259" key="6">
    <source>
        <dbReference type="PROSITE" id="PS51755"/>
    </source>
</evidence>
<evidence type="ECO:0000256" key="2">
    <source>
        <dbReference type="ARBA" id="ARBA00023015"/>
    </source>
</evidence>
<dbReference type="InterPro" id="IPR041664">
    <property type="entry name" value="AAA_16"/>
</dbReference>
<keyword evidence="2" id="KW-0805">Transcription regulation</keyword>